<dbReference type="RefSeq" id="XP_062662145.1">
    <property type="nucleotide sequence ID" value="XM_062808777.1"/>
</dbReference>
<feature type="region of interest" description="Disordered" evidence="1">
    <location>
        <begin position="25"/>
        <end position="44"/>
    </location>
</feature>
<evidence type="ECO:0000313" key="4">
    <source>
        <dbReference type="Proteomes" id="UP001278766"/>
    </source>
</evidence>
<keyword evidence="2" id="KW-0812">Transmembrane</keyword>
<proteinExistence type="predicted"/>
<reference evidence="3" key="1">
    <citation type="journal article" date="2023" name="Mol. Phylogenet. Evol.">
        <title>Genome-scale phylogeny and comparative genomics of the fungal order Sordariales.</title>
        <authorList>
            <person name="Hensen N."/>
            <person name="Bonometti L."/>
            <person name="Westerberg I."/>
            <person name="Brannstrom I.O."/>
            <person name="Guillou S."/>
            <person name="Cros-Aarteil S."/>
            <person name="Calhoun S."/>
            <person name="Haridas S."/>
            <person name="Kuo A."/>
            <person name="Mondo S."/>
            <person name="Pangilinan J."/>
            <person name="Riley R."/>
            <person name="LaButti K."/>
            <person name="Andreopoulos B."/>
            <person name="Lipzen A."/>
            <person name="Chen C."/>
            <person name="Yan M."/>
            <person name="Daum C."/>
            <person name="Ng V."/>
            <person name="Clum A."/>
            <person name="Steindorff A."/>
            <person name="Ohm R.A."/>
            <person name="Martin F."/>
            <person name="Silar P."/>
            <person name="Natvig D.O."/>
            <person name="Lalanne C."/>
            <person name="Gautier V."/>
            <person name="Ament-Velasquez S.L."/>
            <person name="Kruys A."/>
            <person name="Hutchinson M.I."/>
            <person name="Powell A.J."/>
            <person name="Barry K."/>
            <person name="Miller A.N."/>
            <person name="Grigoriev I.V."/>
            <person name="Debuchy R."/>
            <person name="Gladieux P."/>
            <person name="Hiltunen Thoren M."/>
            <person name="Johannesson H."/>
        </authorList>
    </citation>
    <scope>NUCLEOTIDE SEQUENCE</scope>
    <source>
        <strain evidence="3">CBS 168.71</strain>
    </source>
</reference>
<evidence type="ECO:0000313" key="3">
    <source>
        <dbReference type="EMBL" id="KAK3298631.1"/>
    </source>
</evidence>
<organism evidence="3 4">
    <name type="scientific">Chaetomium fimeti</name>
    <dbReference type="NCBI Taxonomy" id="1854472"/>
    <lineage>
        <taxon>Eukaryota</taxon>
        <taxon>Fungi</taxon>
        <taxon>Dikarya</taxon>
        <taxon>Ascomycota</taxon>
        <taxon>Pezizomycotina</taxon>
        <taxon>Sordariomycetes</taxon>
        <taxon>Sordariomycetidae</taxon>
        <taxon>Sordariales</taxon>
        <taxon>Chaetomiaceae</taxon>
        <taxon>Chaetomium</taxon>
    </lineage>
</organism>
<name>A0AAE0HLG4_9PEZI</name>
<reference evidence="3" key="2">
    <citation type="submission" date="2023-06" db="EMBL/GenBank/DDBJ databases">
        <authorList>
            <consortium name="Lawrence Berkeley National Laboratory"/>
            <person name="Haridas S."/>
            <person name="Hensen N."/>
            <person name="Bonometti L."/>
            <person name="Westerberg I."/>
            <person name="Brannstrom I.O."/>
            <person name="Guillou S."/>
            <person name="Cros-Aarteil S."/>
            <person name="Calhoun S."/>
            <person name="Kuo A."/>
            <person name="Mondo S."/>
            <person name="Pangilinan J."/>
            <person name="Riley R."/>
            <person name="Labutti K."/>
            <person name="Andreopoulos B."/>
            <person name="Lipzen A."/>
            <person name="Chen C."/>
            <person name="Yanf M."/>
            <person name="Daum C."/>
            <person name="Ng V."/>
            <person name="Clum A."/>
            <person name="Steindorff A."/>
            <person name="Ohm R."/>
            <person name="Martin F."/>
            <person name="Silar P."/>
            <person name="Natvig D."/>
            <person name="Lalanne C."/>
            <person name="Gautier V."/>
            <person name="Ament-Velasquez S.L."/>
            <person name="Kruys A."/>
            <person name="Hutchinson M.I."/>
            <person name="Powell A.J."/>
            <person name="Barry K."/>
            <person name="Miller A.N."/>
            <person name="Grigoriev I.V."/>
            <person name="Debuchy R."/>
            <person name="Gladieux P."/>
            <person name="Thoren M.H."/>
            <person name="Johannesson H."/>
        </authorList>
    </citation>
    <scope>NUCLEOTIDE SEQUENCE</scope>
    <source>
        <strain evidence="3">CBS 168.71</strain>
    </source>
</reference>
<keyword evidence="2" id="KW-0472">Membrane</keyword>
<comment type="caution">
    <text evidence="3">The sequence shown here is derived from an EMBL/GenBank/DDBJ whole genome shotgun (WGS) entry which is preliminary data.</text>
</comment>
<keyword evidence="2" id="KW-1133">Transmembrane helix</keyword>
<feature type="transmembrane region" description="Helical" evidence="2">
    <location>
        <begin position="104"/>
        <end position="125"/>
    </location>
</feature>
<dbReference type="EMBL" id="JAUEPN010000002">
    <property type="protein sequence ID" value="KAK3298631.1"/>
    <property type="molecule type" value="Genomic_DNA"/>
</dbReference>
<keyword evidence="4" id="KW-1185">Reference proteome</keyword>
<dbReference type="GeneID" id="87845725"/>
<dbReference type="Proteomes" id="UP001278766">
    <property type="component" value="Unassembled WGS sequence"/>
</dbReference>
<evidence type="ECO:0000256" key="2">
    <source>
        <dbReference type="SAM" id="Phobius"/>
    </source>
</evidence>
<protein>
    <submittedName>
        <fullName evidence="3">Uncharacterized protein</fullName>
    </submittedName>
</protein>
<dbReference type="AlphaFoldDB" id="A0AAE0HLG4"/>
<evidence type="ECO:0000256" key="1">
    <source>
        <dbReference type="SAM" id="MobiDB-lite"/>
    </source>
</evidence>
<accession>A0AAE0HLG4</accession>
<sequence length="211" mass="22599">MRMYRYLPADGTQRFAHSPSFLTHSHTPSLRFPSLPRSPPPSSARGWMVRRSQLAVAEAKPAQPALRPNVRPLPRVPYPAGRCRRPALALLSVAKRGPGGGRGFGLGVGCWSAAFFFFSWVGFWLGAQGLCCVTAAKCLLVWKASGLLGAAAFAGGDPAPLVTVAYSFPCATPTPLPPFPIPLFCRRRTEYGARPGVTSRGFHPAGALWVG</sequence>
<gene>
    <name evidence="3" type="ORF">B0H64DRAFT_79721</name>
</gene>